<dbReference type="InterPro" id="IPR044275">
    <property type="entry name" value="KRP"/>
</dbReference>
<reference evidence="3" key="1">
    <citation type="submission" date="2021-01" db="EMBL/GenBank/DDBJ databases">
        <authorList>
            <person name="Lovell J.T."/>
            <person name="Bentley N."/>
            <person name="Bhattarai G."/>
            <person name="Jenkins J.W."/>
            <person name="Sreedasyam A."/>
            <person name="Alarcon Y."/>
            <person name="Bock C."/>
            <person name="Boston L."/>
            <person name="Carlson J."/>
            <person name="Cervantes K."/>
            <person name="Clermont K."/>
            <person name="Krom N."/>
            <person name="Kubenka K."/>
            <person name="Mamidi S."/>
            <person name="Mattison C."/>
            <person name="Monteros M."/>
            <person name="Pisani C."/>
            <person name="Plott C."/>
            <person name="Rajasekar S."/>
            <person name="Rhein H.S."/>
            <person name="Rohla C."/>
            <person name="Song M."/>
            <person name="Hilaire R.S."/>
            <person name="Shu S."/>
            <person name="Wells L."/>
            <person name="Wang X."/>
            <person name="Webber J."/>
            <person name="Heerema R.J."/>
            <person name="Klein P."/>
            <person name="Conner P."/>
            <person name="Grauke L."/>
            <person name="Grimwood J."/>
            <person name="Schmutz J."/>
            <person name="Randall J.J."/>
        </authorList>
    </citation>
    <scope>NUCLEOTIDE SEQUENCE</scope>
    <source>
        <tissue evidence="3">Leaf</tissue>
    </source>
</reference>
<proteinExistence type="predicted"/>
<sequence length="259" mass="29220">MGKCMKKLKIAGDVAVIMELSHSPHAASIGVCTRAKLLALQRLQKTTLLPAVAPNPDASSLSFLQLRSSRRLQKPPLFRKQQLHQHQLQPTQRCRERPSPRPNSRPRVGRVDEEEKGCVGAFPKGNESEDSIDFGVEASFGMELDGGDRSTRHRAPCSLIRDSDSMKTCGSTSRRTISTETNQRVRNDMRRNIPTTQEMEEFFVCAERPQQRMFIENFLEIFTLSLVTFGVIQQPHSVKGTYHLLGMHGCLKPFQGRTF</sequence>
<gene>
    <name evidence="3" type="ORF">I3842_04G104300</name>
</gene>
<name>A0A922JUG2_CARIL</name>
<evidence type="ECO:0000313" key="3">
    <source>
        <dbReference type="EMBL" id="KAG6717519.1"/>
    </source>
</evidence>
<feature type="region of interest" description="Disordered" evidence="2">
    <location>
        <begin position="78"/>
        <end position="130"/>
    </location>
</feature>
<keyword evidence="1" id="KW-0131">Cell cycle</keyword>
<dbReference type="PANTHER" id="PTHR46776">
    <property type="entry name" value="CYCLIN-DEPENDENT KINASE INHIBITOR 4-RELATED"/>
    <property type="match status" value="1"/>
</dbReference>
<dbReference type="EMBL" id="CM031828">
    <property type="protein sequence ID" value="KAG6717519.1"/>
    <property type="molecule type" value="Genomic_DNA"/>
</dbReference>
<accession>A0A922JUG2</accession>
<organism evidence="3 4">
    <name type="scientific">Carya illinoinensis</name>
    <name type="common">Pecan</name>
    <dbReference type="NCBI Taxonomy" id="32201"/>
    <lineage>
        <taxon>Eukaryota</taxon>
        <taxon>Viridiplantae</taxon>
        <taxon>Streptophyta</taxon>
        <taxon>Embryophyta</taxon>
        <taxon>Tracheophyta</taxon>
        <taxon>Spermatophyta</taxon>
        <taxon>Magnoliopsida</taxon>
        <taxon>eudicotyledons</taxon>
        <taxon>Gunneridae</taxon>
        <taxon>Pentapetalae</taxon>
        <taxon>rosids</taxon>
        <taxon>fabids</taxon>
        <taxon>Fagales</taxon>
        <taxon>Juglandaceae</taxon>
        <taxon>Carya</taxon>
    </lineage>
</organism>
<dbReference type="GO" id="GO:0051726">
    <property type="term" value="P:regulation of cell cycle"/>
    <property type="evidence" value="ECO:0007669"/>
    <property type="project" value="InterPro"/>
</dbReference>
<evidence type="ECO:0000256" key="1">
    <source>
        <dbReference type="ARBA" id="ARBA00023306"/>
    </source>
</evidence>
<dbReference type="PIRSF" id="PIRSF017811">
    <property type="entry name" value="CDK_inhib_pln"/>
    <property type="match status" value="1"/>
</dbReference>
<evidence type="ECO:0000256" key="2">
    <source>
        <dbReference type="SAM" id="MobiDB-lite"/>
    </source>
</evidence>
<dbReference type="AlphaFoldDB" id="A0A922JUG2"/>
<evidence type="ECO:0000313" key="4">
    <source>
        <dbReference type="Proteomes" id="UP000811246"/>
    </source>
</evidence>
<comment type="caution">
    <text evidence="3">The sequence shown here is derived from an EMBL/GenBank/DDBJ whole genome shotgun (WGS) entry which is preliminary data.</text>
</comment>
<dbReference type="Proteomes" id="UP000811246">
    <property type="component" value="Chromosome 4"/>
</dbReference>
<protein>
    <submittedName>
        <fullName evidence="3">Uncharacterized protein</fullName>
    </submittedName>
</protein>
<dbReference type="GO" id="GO:0004861">
    <property type="term" value="F:cyclin-dependent protein serine/threonine kinase inhibitor activity"/>
    <property type="evidence" value="ECO:0007669"/>
    <property type="project" value="InterPro"/>
</dbReference>